<evidence type="ECO:0000259" key="9">
    <source>
        <dbReference type="PROSITE" id="PS51186"/>
    </source>
</evidence>
<dbReference type="SUPFAM" id="SSF55729">
    <property type="entry name" value="Acyl-CoA N-acyltransferases (Nat)"/>
    <property type="match status" value="1"/>
</dbReference>
<protein>
    <recommendedName>
        <fullName evidence="8">Glucosamine 6-phosphate N-acetyltransferase</fullName>
        <ecNumber evidence="8">2.3.1.4</ecNumber>
    </recommendedName>
</protein>
<dbReference type="EC" id="2.3.1.4" evidence="8"/>
<dbReference type="InterPro" id="IPR039143">
    <property type="entry name" value="GNPNAT1-like"/>
</dbReference>
<keyword evidence="11" id="KW-1185">Reference proteome</keyword>
<dbReference type="InterPro" id="IPR000182">
    <property type="entry name" value="GNAT_dom"/>
</dbReference>
<comment type="similarity">
    <text evidence="8">Belongs to the acetyltransferase family. GNA1 subfamily.</text>
</comment>
<dbReference type="CDD" id="cd04301">
    <property type="entry name" value="NAT_SF"/>
    <property type="match status" value="1"/>
</dbReference>
<dbReference type="PROSITE" id="PS51186">
    <property type="entry name" value="GNAT"/>
    <property type="match status" value="1"/>
</dbReference>
<dbReference type="OrthoDB" id="10039976at2759"/>
<dbReference type="FunFam" id="3.40.630.30:FF:000048">
    <property type="entry name" value="Glucosamine 6-phosphate N-acetyltransferase"/>
    <property type="match status" value="1"/>
</dbReference>
<keyword evidence="7 8" id="KW-0012">Acyltransferase</keyword>
<evidence type="ECO:0000256" key="3">
    <source>
        <dbReference type="ARBA" id="ARBA00011738"/>
    </source>
</evidence>
<comment type="catalytic activity">
    <reaction evidence="8">
        <text>D-glucosamine 6-phosphate + acetyl-CoA = N-acetyl-D-glucosamine 6-phosphate + CoA + H(+)</text>
        <dbReference type="Rhea" id="RHEA:10292"/>
        <dbReference type="ChEBI" id="CHEBI:15378"/>
        <dbReference type="ChEBI" id="CHEBI:57287"/>
        <dbReference type="ChEBI" id="CHEBI:57288"/>
        <dbReference type="ChEBI" id="CHEBI:57513"/>
        <dbReference type="ChEBI" id="CHEBI:58725"/>
        <dbReference type="EC" id="2.3.1.4"/>
    </reaction>
</comment>
<evidence type="ECO:0000256" key="6">
    <source>
        <dbReference type="ARBA" id="ARBA00023136"/>
    </source>
</evidence>
<dbReference type="InParanoid" id="V5G7C9"/>
<dbReference type="PANTHER" id="PTHR13355">
    <property type="entry name" value="GLUCOSAMINE 6-PHOSPHATE N-ACETYLTRANSFERASE"/>
    <property type="match status" value="1"/>
</dbReference>
<dbReference type="HOGENOM" id="CLU_072095_0_0_1"/>
<sequence length="333" mass="37045">MDADQDPMMASTVRRLLLTKFVVAGRTGRRLEQADPMRIHGRGMRPPEMLYICGQSAWKRSSVVIALCRLQSLSSKLIVLLKVARCHTSASFALHQDNPVRVAVVCSPDSIPYSHRIRTPRLPWNLRGIRLRLPKMSSAAAVTTAASPLKTTADFTPEASPTPSSMAVDEKPLFSSTLVSPEVAAALPEDYTVRPIRRSDYHNGYLDVLRVLTTVGDVSVEQWNQRYDWMSARNDEYYLLVICDGTGRVVGTGSLIVERKFIHSLGLVGHIEDIAVEKGQQGKKLGLRIIQALDYVAEKVGCYKTILDCSEANEGFYVKCGFKRAGLEMAHYY</sequence>
<evidence type="ECO:0000256" key="2">
    <source>
        <dbReference type="ARBA" id="ARBA00004586"/>
    </source>
</evidence>
<comment type="subunit">
    <text evidence="3">Homodimer.</text>
</comment>
<dbReference type="GO" id="GO:0006048">
    <property type="term" value="P:UDP-N-acetylglucosamine biosynthetic process"/>
    <property type="evidence" value="ECO:0007669"/>
    <property type="project" value="UniProtKB-UniRule"/>
</dbReference>
<dbReference type="GO" id="GO:0005789">
    <property type="term" value="C:endoplasmic reticulum membrane"/>
    <property type="evidence" value="ECO:0007669"/>
    <property type="project" value="UniProtKB-SubCell"/>
</dbReference>
<proteinExistence type="inferred from homology"/>
<gene>
    <name evidence="10" type="ORF">PVAR5_6571</name>
</gene>
<accession>V5G7C9</accession>
<keyword evidence="6" id="KW-0472">Membrane</keyword>
<dbReference type="Proteomes" id="UP000018001">
    <property type="component" value="Unassembled WGS sequence"/>
</dbReference>
<dbReference type="InterPro" id="IPR016181">
    <property type="entry name" value="Acyl_CoA_acyltransferase"/>
</dbReference>
<evidence type="ECO:0000256" key="1">
    <source>
        <dbReference type="ARBA" id="ARBA00004184"/>
    </source>
</evidence>
<evidence type="ECO:0000256" key="5">
    <source>
        <dbReference type="ARBA" id="ARBA00022824"/>
    </source>
</evidence>
<comment type="pathway">
    <text evidence="8">Nucleotide-sugar biosynthesis; UDP-N-acetyl-alpha-D-glucosamine biosynthesis; N-acetyl-alpha-D-glucosamine 1-phosphate from alpha-D-glucosamine 6-phosphate (route I): step 1/2.</text>
</comment>
<reference evidence="11" key="1">
    <citation type="journal article" date="2014" name="Genome Announc.">
        <title>Draft genome sequence of the formaldehyde-resistant fungus Byssochlamys spectabilis No. 5 (anamorph Paecilomyces variotii No. 5) (NBRC109023).</title>
        <authorList>
            <person name="Oka T."/>
            <person name="Ekino K."/>
            <person name="Fukuda K."/>
            <person name="Nomura Y."/>
        </authorList>
    </citation>
    <scope>NUCLEOTIDE SEQUENCE [LARGE SCALE GENOMIC DNA]</scope>
    <source>
        <strain evidence="11">No. 5 / NBRC 109023</strain>
    </source>
</reference>
<evidence type="ECO:0000256" key="7">
    <source>
        <dbReference type="ARBA" id="ARBA00023315"/>
    </source>
</evidence>
<comment type="subcellular location">
    <subcellularLocation>
        <location evidence="1">Endomembrane system</location>
        <topology evidence="1">Peripheral membrane protein</topology>
    </subcellularLocation>
    <subcellularLocation>
        <location evidence="2">Endoplasmic reticulum membrane</location>
    </subcellularLocation>
</comment>
<name>V5G7C9_BYSSN</name>
<dbReference type="GO" id="GO:0004343">
    <property type="term" value="F:glucosamine 6-phosphate N-acetyltransferase activity"/>
    <property type="evidence" value="ECO:0007669"/>
    <property type="project" value="UniProtKB-UniRule"/>
</dbReference>
<keyword evidence="5" id="KW-0256">Endoplasmic reticulum</keyword>
<dbReference type="Gene3D" id="3.40.630.30">
    <property type="match status" value="1"/>
</dbReference>
<dbReference type="eggNOG" id="KOG3396">
    <property type="taxonomic scope" value="Eukaryota"/>
</dbReference>
<comment type="caution">
    <text evidence="10">The sequence shown here is derived from an EMBL/GenBank/DDBJ whole genome shotgun (WGS) entry which is preliminary data.</text>
</comment>
<evidence type="ECO:0000313" key="11">
    <source>
        <dbReference type="Proteomes" id="UP000018001"/>
    </source>
</evidence>
<dbReference type="PANTHER" id="PTHR13355:SF11">
    <property type="entry name" value="GLUCOSAMINE 6-PHOSPHATE N-ACETYLTRANSFERASE"/>
    <property type="match status" value="1"/>
</dbReference>
<dbReference type="Pfam" id="PF00583">
    <property type="entry name" value="Acetyltransf_1"/>
    <property type="match status" value="1"/>
</dbReference>
<evidence type="ECO:0000256" key="8">
    <source>
        <dbReference type="RuleBase" id="RU365086"/>
    </source>
</evidence>
<dbReference type="UniPathway" id="UPA00113">
    <property type="reaction ID" value="UER00529"/>
</dbReference>
<dbReference type="EMBL" id="BAUL01000220">
    <property type="protein sequence ID" value="GAD97886.1"/>
    <property type="molecule type" value="Genomic_DNA"/>
</dbReference>
<keyword evidence="4 8" id="KW-0808">Transferase</keyword>
<evidence type="ECO:0000313" key="10">
    <source>
        <dbReference type="EMBL" id="GAD97886.1"/>
    </source>
</evidence>
<feature type="domain" description="N-acetyltransferase" evidence="9">
    <location>
        <begin position="191"/>
        <end position="333"/>
    </location>
</feature>
<organism evidence="10 11">
    <name type="scientific">Byssochlamys spectabilis (strain No. 5 / NBRC 109023)</name>
    <name type="common">Paecilomyces variotii</name>
    <dbReference type="NCBI Taxonomy" id="1356009"/>
    <lineage>
        <taxon>Eukaryota</taxon>
        <taxon>Fungi</taxon>
        <taxon>Dikarya</taxon>
        <taxon>Ascomycota</taxon>
        <taxon>Pezizomycotina</taxon>
        <taxon>Eurotiomycetes</taxon>
        <taxon>Eurotiomycetidae</taxon>
        <taxon>Eurotiales</taxon>
        <taxon>Thermoascaceae</taxon>
        <taxon>Paecilomyces</taxon>
    </lineage>
</organism>
<dbReference type="AlphaFoldDB" id="V5G7C9"/>
<evidence type="ECO:0000256" key="4">
    <source>
        <dbReference type="ARBA" id="ARBA00022679"/>
    </source>
</evidence>